<keyword evidence="16" id="KW-1133">Transmembrane helix</keyword>
<dbReference type="PANTHER" id="PTHR21581">
    <property type="entry name" value="D-ALANYL-D-ALANINE CARBOXYPEPTIDASE"/>
    <property type="match status" value="1"/>
</dbReference>
<keyword evidence="9" id="KW-0133">Cell shape</keyword>
<keyword evidence="19" id="KW-1185">Reference proteome</keyword>
<dbReference type="Gene3D" id="2.60.410.10">
    <property type="entry name" value="D-Ala-D-Ala carboxypeptidase, C-terminal domain"/>
    <property type="match status" value="1"/>
</dbReference>
<evidence type="ECO:0000256" key="14">
    <source>
        <dbReference type="PIRSR" id="PIRSR618044-2"/>
    </source>
</evidence>
<evidence type="ECO:0000256" key="10">
    <source>
        <dbReference type="ARBA" id="ARBA00022984"/>
    </source>
</evidence>
<dbReference type="Gene3D" id="3.40.710.10">
    <property type="entry name" value="DD-peptidase/beta-lactamase superfamily"/>
    <property type="match status" value="1"/>
</dbReference>
<dbReference type="AlphaFoldDB" id="A0A1M5M2H1"/>
<dbReference type="SUPFAM" id="SSF56601">
    <property type="entry name" value="beta-lactamase/transpeptidase-like"/>
    <property type="match status" value="1"/>
</dbReference>
<dbReference type="PANTHER" id="PTHR21581:SF33">
    <property type="entry name" value="D-ALANYL-D-ALANINE CARBOXYPEPTIDASE DACB"/>
    <property type="match status" value="1"/>
</dbReference>
<reference evidence="19" key="1">
    <citation type="submission" date="2016-11" db="EMBL/GenBank/DDBJ databases">
        <authorList>
            <person name="Varghese N."/>
            <person name="Submissions S."/>
        </authorList>
    </citation>
    <scope>NUCLEOTIDE SEQUENCE [LARGE SCALE GENOMIC DNA]</scope>
    <source>
        <strain evidence="19">DSM 2635</strain>
    </source>
</reference>
<dbReference type="InterPro" id="IPR015956">
    <property type="entry name" value="Peniciliin-bd_prot_C_sf"/>
</dbReference>
<evidence type="ECO:0000256" key="3">
    <source>
        <dbReference type="ARBA" id="ARBA00007164"/>
    </source>
</evidence>
<dbReference type="InterPro" id="IPR012338">
    <property type="entry name" value="Beta-lactam/transpept-like"/>
</dbReference>
<evidence type="ECO:0000256" key="1">
    <source>
        <dbReference type="ARBA" id="ARBA00003217"/>
    </source>
</evidence>
<evidence type="ECO:0000256" key="13">
    <source>
        <dbReference type="PIRSR" id="PIRSR618044-1"/>
    </source>
</evidence>
<evidence type="ECO:0000259" key="17">
    <source>
        <dbReference type="SMART" id="SM00936"/>
    </source>
</evidence>
<dbReference type="GO" id="GO:0009002">
    <property type="term" value="F:serine-type D-Ala-D-Ala carboxypeptidase activity"/>
    <property type="evidence" value="ECO:0007669"/>
    <property type="project" value="UniProtKB-EC"/>
</dbReference>
<dbReference type="GO" id="GO:0071555">
    <property type="term" value="P:cell wall organization"/>
    <property type="evidence" value="ECO:0007669"/>
    <property type="project" value="UniProtKB-KW"/>
</dbReference>
<evidence type="ECO:0000256" key="12">
    <source>
        <dbReference type="ARBA" id="ARBA00034000"/>
    </source>
</evidence>
<evidence type="ECO:0000256" key="4">
    <source>
        <dbReference type="ARBA" id="ARBA00012448"/>
    </source>
</evidence>
<evidence type="ECO:0000256" key="2">
    <source>
        <dbReference type="ARBA" id="ARBA00004752"/>
    </source>
</evidence>
<dbReference type="SUPFAM" id="SSF69189">
    <property type="entry name" value="Penicillin-binding protein associated domain"/>
    <property type="match status" value="1"/>
</dbReference>
<comment type="pathway">
    <text evidence="2">Cell wall biogenesis; peptidoglycan biosynthesis.</text>
</comment>
<feature type="active site" evidence="13">
    <location>
        <position position="118"/>
    </location>
</feature>
<feature type="transmembrane region" description="Helical" evidence="16">
    <location>
        <begin position="389"/>
        <end position="413"/>
    </location>
</feature>
<feature type="active site" description="Acyl-ester intermediate" evidence="13">
    <location>
        <position position="63"/>
    </location>
</feature>
<feature type="domain" description="Peptidase S11 D-Ala-D-Ala carboxypeptidase A C-terminal" evidence="17">
    <location>
        <begin position="289"/>
        <end position="379"/>
    </location>
</feature>
<dbReference type="Pfam" id="PF00768">
    <property type="entry name" value="Peptidase_S11"/>
    <property type="match status" value="1"/>
</dbReference>
<dbReference type="Pfam" id="PF07943">
    <property type="entry name" value="PBP5_C"/>
    <property type="match status" value="1"/>
</dbReference>
<evidence type="ECO:0000256" key="15">
    <source>
        <dbReference type="RuleBase" id="RU004016"/>
    </source>
</evidence>
<evidence type="ECO:0000256" key="7">
    <source>
        <dbReference type="ARBA" id="ARBA00022729"/>
    </source>
</evidence>
<keyword evidence="10" id="KW-0573">Peptidoglycan synthesis</keyword>
<keyword evidence="16" id="KW-0472">Membrane</keyword>
<proteinExistence type="inferred from homology"/>
<keyword evidence="8" id="KW-0378">Hydrolase</keyword>
<evidence type="ECO:0000256" key="5">
    <source>
        <dbReference type="ARBA" id="ARBA00022645"/>
    </source>
</evidence>
<protein>
    <recommendedName>
        <fullName evidence="4">serine-type D-Ala-D-Ala carboxypeptidase</fullName>
        <ecNumber evidence="4">3.4.16.4</ecNumber>
    </recommendedName>
</protein>
<dbReference type="RefSeq" id="WP_073124526.1">
    <property type="nucleotide sequence ID" value="NZ_BAABCH010000022.1"/>
</dbReference>
<feature type="binding site" evidence="14">
    <location>
        <position position="240"/>
    </location>
    <ligand>
        <name>substrate</name>
    </ligand>
</feature>
<evidence type="ECO:0000256" key="9">
    <source>
        <dbReference type="ARBA" id="ARBA00022960"/>
    </source>
</evidence>
<gene>
    <name evidence="18" type="ORF">SAMN04488530_10613</name>
</gene>
<evidence type="ECO:0000256" key="11">
    <source>
        <dbReference type="ARBA" id="ARBA00023316"/>
    </source>
</evidence>
<comment type="catalytic activity">
    <reaction evidence="12">
        <text>Preferential cleavage: (Ac)2-L-Lys-D-Ala-|-D-Ala. Also transpeptidation of peptidyl-alanyl moieties that are N-acyl substituents of D-alanine.</text>
        <dbReference type="EC" id="3.4.16.4"/>
    </reaction>
</comment>
<dbReference type="InterPro" id="IPR037167">
    <property type="entry name" value="Peptidase_S11_C_sf"/>
</dbReference>
<evidence type="ECO:0000313" key="18">
    <source>
        <dbReference type="EMBL" id="SHG71448.1"/>
    </source>
</evidence>
<feature type="active site" description="Proton acceptor" evidence="13">
    <location>
        <position position="66"/>
    </location>
</feature>
<comment type="similarity">
    <text evidence="3 15">Belongs to the peptidase S11 family.</text>
</comment>
<dbReference type="UniPathway" id="UPA00219"/>
<dbReference type="GO" id="GO:0006508">
    <property type="term" value="P:proteolysis"/>
    <property type="evidence" value="ECO:0007669"/>
    <property type="project" value="UniProtKB-KW"/>
</dbReference>
<dbReference type="Proteomes" id="UP000243255">
    <property type="component" value="Unassembled WGS sequence"/>
</dbReference>
<name>A0A1M5M2H1_9FIRM</name>
<keyword evidence="6" id="KW-0645">Protease</keyword>
<accession>A0A1M5M2H1</accession>
<dbReference type="GO" id="GO:0008360">
    <property type="term" value="P:regulation of cell shape"/>
    <property type="evidence" value="ECO:0007669"/>
    <property type="project" value="UniProtKB-KW"/>
</dbReference>
<keyword evidence="5 18" id="KW-0121">Carboxypeptidase</keyword>
<keyword evidence="11" id="KW-0961">Cell wall biogenesis/degradation</keyword>
<evidence type="ECO:0000256" key="6">
    <source>
        <dbReference type="ARBA" id="ARBA00022670"/>
    </source>
</evidence>
<dbReference type="InterPro" id="IPR012907">
    <property type="entry name" value="Peptidase_S11_C"/>
</dbReference>
<dbReference type="InterPro" id="IPR018044">
    <property type="entry name" value="Peptidase_S11"/>
</dbReference>
<keyword evidence="16" id="KW-0812">Transmembrane</keyword>
<dbReference type="EMBL" id="FQWX01000006">
    <property type="protein sequence ID" value="SHG71448.1"/>
    <property type="molecule type" value="Genomic_DNA"/>
</dbReference>
<dbReference type="OrthoDB" id="9791132at2"/>
<comment type="function">
    <text evidence="1">Removes C-terminal D-alanyl residues from sugar-peptide cell wall precursors.</text>
</comment>
<evidence type="ECO:0000256" key="16">
    <source>
        <dbReference type="SAM" id="Phobius"/>
    </source>
</evidence>
<organism evidence="18 19">
    <name type="scientific">Asaccharospora irregularis DSM 2635</name>
    <dbReference type="NCBI Taxonomy" id="1121321"/>
    <lineage>
        <taxon>Bacteria</taxon>
        <taxon>Bacillati</taxon>
        <taxon>Bacillota</taxon>
        <taxon>Clostridia</taxon>
        <taxon>Peptostreptococcales</taxon>
        <taxon>Peptostreptococcaceae</taxon>
        <taxon>Asaccharospora</taxon>
    </lineage>
</organism>
<sequence length="440" mass="50051">MRRNLSLLLVLTIVFTNLLGIANSSFAYKNEPNILAQYAVLMDYETGKVLYNKNGNQKLYPASTTKAWTAYLVIKHVDDLNEVITIKDLPHITGSSMYLRNGESFTVKELLDALLVHSCNDVAYVLAKHVSGSIDKFAELMNSEAKKVGAQNTHFNNPHGLPDDNHYTTAYDMALMSRKAMSNPTFRSIVKMKYVKYPPTEAYPFERHFKNTNKFLTSNEKINYKGKQTDIRYDIVDGLKTGFTDKAGKCLLSSATKNDMRVIAAVFKSNGNDLYTDSRTLLDYGFDNFYSSTVVKKESYRDEKNVLFTKQKTLIYQPKHSYSVVLPNGTSQSEYTTKVKLDKIKLPIKTGDKVGTLKVYADNKLESSIDLIAQNNLNSSFSFITENVLLINLIKLILIIGLVFVLLVVYVFIKKARRRKSISKNVIDINRKKIKRNKRR</sequence>
<dbReference type="InterPro" id="IPR001967">
    <property type="entry name" value="Peptidase_S11_N"/>
</dbReference>
<evidence type="ECO:0000313" key="19">
    <source>
        <dbReference type="Proteomes" id="UP000243255"/>
    </source>
</evidence>
<evidence type="ECO:0000256" key="8">
    <source>
        <dbReference type="ARBA" id="ARBA00022801"/>
    </source>
</evidence>
<dbReference type="STRING" id="1121321.SAMN04488530_10613"/>
<dbReference type="SMART" id="SM00936">
    <property type="entry name" value="PBP5_C"/>
    <property type="match status" value="1"/>
</dbReference>
<dbReference type="EC" id="3.4.16.4" evidence="4"/>
<dbReference type="GO" id="GO:0009252">
    <property type="term" value="P:peptidoglycan biosynthetic process"/>
    <property type="evidence" value="ECO:0007669"/>
    <property type="project" value="UniProtKB-UniPathway"/>
</dbReference>
<keyword evidence="7" id="KW-0732">Signal</keyword>
<dbReference type="PRINTS" id="PR00725">
    <property type="entry name" value="DADACBPTASE1"/>
</dbReference>